<accession>A0A1B4V7M0</accession>
<organism evidence="1 2">
    <name type="scientific">Sulfurifustis variabilis</name>
    <dbReference type="NCBI Taxonomy" id="1675686"/>
    <lineage>
        <taxon>Bacteria</taxon>
        <taxon>Pseudomonadati</taxon>
        <taxon>Pseudomonadota</taxon>
        <taxon>Gammaproteobacteria</taxon>
        <taxon>Acidiferrobacterales</taxon>
        <taxon>Acidiferrobacteraceae</taxon>
        <taxon>Sulfurifustis</taxon>
    </lineage>
</organism>
<dbReference type="AlphaFoldDB" id="A0A1B4V7M0"/>
<evidence type="ECO:0000313" key="1">
    <source>
        <dbReference type="EMBL" id="BAU49533.1"/>
    </source>
</evidence>
<gene>
    <name evidence="1" type="ORF">SVA_2985</name>
</gene>
<dbReference type="EMBL" id="AP014936">
    <property type="protein sequence ID" value="BAU49533.1"/>
    <property type="molecule type" value="Genomic_DNA"/>
</dbReference>
<name>A0A1B4V7M0_9GAMM</name>
<dbReference type="Proteomes" id="UP000218899">
    <property type="component" value="Chromosome"/>
</dbReference>
<proteinExistence type="predicted"/>
<dbReference type="RefSeq" id="WP_096461924.1">
    <property type="nucleotide sequence ID" value="NZ_AP014936.1"/>
</dbReference>
<sequence>MTGKTEKRLIEILDALADEQARALLDYAEFLLARYGANKDLPPPAEIPRPEEETVVRAIKRLRATYPMLNPSKLLNETSVLVSQHVMQGRNAVEVIDELEVLFRRHYEKLTSERE</sequence>
<dbReference type="OrthoDB" id="8481263at2"/>
<protein>
    <recommendedName>
        <fullName evidence="3">Crp/Fnr family transcriptional regulator</fullName>
    </recommendedName>
</protein>
<keyword evidence="2" id="KW-1185">Reference proteome</keyword>
<evidence type="ECO:0000313" key="2">
    <source>
        <dbReference type="Proteomes" id="UP000218899"/>
    </source>
</evidence>
<reference evidence="1 2" key="1">
    <citation type="submission" date="2015-08" db="EMBL/GenBank/DDBJ databases">
        <title>Complete genome sequence of Sulfurifustis variabilis.</title>
        <authorList>
            <person name="Miura A."/>
            <person name="Kojima H."/>
            <person name="Fukui M."/>
        </authorList>
    </citation>
    <scope>NUCLEOTIDE SEQUENCE [LARGE SCALE GENOMIC DNA]</scope>
    <source>
        <strain evidence="2">skN76</strain>
    </source>
</reference>
<evidence type="ECO:0008006" key="3">
    <source>
        <dbReference type="Google" id="ProtNLM"/>
    </source>
</evidence>
<dbReference type="KEGG" id="sva:SVA_2985"/>